<organism evidence="1">
    <name type="scientific">marine metagenome</name>
    <dbReference type="NCBI Taxonomy" id="408172"/>
    <lineage>
        <taxon>unclassified sequences</taxon>
        <taxon>metagenomes</taxon>
        <taxon>ecological metagenomes</taxon>
    </lineage>
</organism>
<name>A0A383BVQ4_9ZZZZ</name>
<gene>
    <name evidence="1" type="ORF">METZ01_LOCUS477101</name>
</gene>
<proteinExistence type="predicted"/>
<evidence type="ECO:0008006" key="2">
    <source>
        <dbReference type="Google" id="ProtNLM"/>
    </source>
</evidence>
<evidence type="ECO:0000313" key="1">
    <source>
        <dbReference type="EMBL" id="SVE24247.1"/>
    </source>
</evidence>
<accession>A0A383BVQ4</accession>
<dbReference type="EMBL" id="UINC01203815">
    <property type="protein sequence ID" value="SVE24247.1"/>
    <property type="molecule type" value="Genomic_DNA"/>
</dbReference>
<feature type="non-terminal residue" evidence="1">
    <location>
        <position position="29"/>
    </location>
</feature>
<reference evidence="1" key="1">
    <citation type="submission" date="2018-05" db="EMBL/GenBank/DDBJ databases">
        <authorList>
            <person name="Lanie J.A."/>
            <person name="Ng W.-L."/>
            <person name="Kazmierczak K.M."/>
            <person name="Andrzejewski T.M."/>
            <person name="Davidsen T.M."/>
            <person name="Wayne K.J."/>
            <person name="Tettelin H."/>
            <person name="Glass J.I."/>
            <person name="Rusch D."/>
            <person name="Podicherti R."/>
            <person name="Tsui H.-C.T."/>
            <person name="Winkler M.E."/>
        </authorList>
    </citation>
    <scope>NUCLEOTIDE SEQUENCE</scope>
</reference>
<sequence length="29" mass="3265">MVDNDVLLRVNDLKTFFDTDEGEVHAVDG</sequence>
<dbReference type="AlphaFoldDB" id="A0A383BVQ4"/>
<protein>
    <recommendedName>
        <fullName evidence="2">Peptide ABC transporter ATP-binding protein</fullName>
    </recommendedName>
</protein>